<evidence type="ECO:0000313" key="21">
    <source>
        <dbReference type="Proteomes" id="UP000044938"/>
    </source>
</evidence>
<comment type="cofactor">
    <cofactor evidence="7">
        <name>heme</name>
        <dbReference type="ChEBI" id="CHEBI:30413"/>
    </cofactor>
</comment>
<dbReference type="EMBL" id="CSAJ01000336">
    <property type="protein sequence ID" value="COW39953.1"/>
    <property type="molecule type" value="Genomic_DNA"/>
</dbReference>
<dbReference type="PANTHER" id="PTHR24291">
    <property type="entry name" value="CYTOCHROME P450 FAMILY 4"/>
    <property type="match status" value="1"/>
</dbReference>
<dbReference type="Proteomes" id="UP000048948">
    <property type="component" value="Unassembled WGS sequence"/>
</dbReference>
<evidence type="ECO:0000256" key="4">
    <source>
        <dbReference type="ARBA" id="ARBA00023002"/>
    </source>
</evidence>
<dbReference type="EMBL" id="CSAD01000329">
    <property type="protein sequence ID" value="COV75584.1"/>
    <property type="molecule type" value="Genomic_DNA"/>
</dbReference>
<organism evidence="13 28">
    <name type="scientific">Mycobacterium tuberculosis</name>
    <dbReference type="NCBI Taxonomy" id="1773"/>
    <lineage>
        <taxon>Bacteria</taxon>
        <taxon>Bacillati</taxon>
        <taxon>Actinomycetota</taxon>
        <taxon>Actinomycetes</taxon>
        <taxon>Mycobacteriales</taxon>
        <taxon>Mycobacteriaceae</taxon>
        <taxon>Mycobacterium</taxon>
        <taxon>Mycobacterium tuberculosis complex</taxon>
    </lineage>
</organism>
<dbReference type="EMBL" id="COPH01000008">
    <property type="protein sequence ID" value="CLV81961.1"/>
    <property type="molecule type" value="Genomic_DNA"/>
</dbReference>
<dbReference type="EC" id="1.14.-.-" evidence="13"/>
<evidence type="ECO:0000256" key="8">
    <source>
        <dbReference type="RuleBase" id="RU000461"/>
    </source>
</evidence>
<evidence type="ECO:0000313" key="16">
    <source>
        <dbReference type="EMBL" id="COW39953.1"/>
    </source>
</evidence>
<evidence type="ECO:0000256" key="3">
    <source>
        <dbReference type="ARBA" id="ARBA00022723"/>
    </source>
</evidence>
<evidence type="ECO:0000256" key="1">
    <source>
        <dbReference type="ARBA" id="ARBA00010617"/>
    </source>
</evidence>
<evidence type="ECO:0000313" key="25">
    <source>
        <dbReference type="Proteomes" id="UP000048289"/>
    </source>
</evidence>
<dbReference type="EMBL" id="CNGE01000252">
    <property type="protein sequence ID" value="CKS31714.1"/>
    <property type="molecule type" value="Genomic_DNA"/>
</dbReference>
<evidence type="ECO:0000256" key="2">
    <source>
        <dbReference type="ARBA" id="ARBA00022617"/>
    </source>
</evidence>
<dbReference type="Proteomes" id="UP000050139">
    <property type="component" value="Unassembled WGS sequence"/>
</dbReference>
<dbReference type="InterPro" id="IPR002401">
    <property type="entry name" value="Cyt_P450_E_grp-I"/>
</dbReference>
<evidence type="ECO:0000313" key="17">
    <source>
        <dbReference type="EMBL" id="COW85470.1"/>
    </source>
</evidence>
<sequence>MATATTQRPLKGPAKRMSTWTMTREAITIGFDAGDGFLGRLRGSDITRFRCAGRRFVSISHPDYVDHVLHEARLKYVKSDEYGPIRATAGLNLLTDEGDSWARHRGALNSTFARRHLRGLVGLMIDPIADVTAALVPGAQFDMHQSMVETTLRVVANALFSQDFGPLVQSMHDLATRGLRRAEKLERLGLWGLMPRTVYDTLIWCIYSGVHLPPPLREMQEITLTLDRAINSVIDRRLAEPTNSADLLNVLLSADGGIWPRQRVRDEALTFMLAGHETTANAMSWFWYLMALNPQARDHMLTELDDVLGMRRPTADDLGKLAWTTACLQESQRYFSSVWIIAREAVDDDIIDGHRIRRGTTVVIPIHHIHHDPRWWPDPDRFDPGRFLRCPTDRPRCAYLPFGGGRRICIGQSFALMEMVLMAAIMSQHFTFDLAPGYHVELEATLTLRPKHGVHVIGRRR</sequence>
<keyword evidence="5 7" id="KW-0408">Iron</keyword>
<evidence type="ECO:0000313" key="11">
    <source>
        <dbReference type="EMBL" id="CFR66125.1"/>
    </source>
</evidence>
<dbReference type="Proteomes" id="UP000189452">
    <property type="component" value="Chromosome"/>
</dbReference>
<evidence type="ECO:0000256" key="7">
    <source>
        <dbReference type="PIRSR" id="PIRSR602401-1"/>
    </source>
</evidence>
<dbReference type="SMR" id="A0A045J173"/>
<dbReference type="PROSITE" id="PS00086">
    <property type="entry name" value="CYTOCHROME_P450"/>
    <property type="match status" value="1"/>
</dbReference>
<dbReference type="Proteomes" id="UP000046680">
    <property type="component" value="Unassembled WGS sequence"/>
</dbReference>
<dbReference type="PRINTS" id="PR00463">
    <property type="entry name" value="EP450I"/>
</dbReference>
<dbReference type="GO" id="GO:0016705">
    <property type="term" value="F:oxidoreductase activity, acting on paired donors, with incorporation or reduction of molecular oxygen"/>
    <property type="evidence" value="ECO:0007669"/>
    <property type="project" value="InterPro"/>
</dbReference>
<dbReference type="Proteomes" id="UP000671119">
    <property type="component" value="Unassembled WGS sequence"/>
</dbReference>
<accession>A0A045J173</accession>
<dbReference type="InterPro" id="IPR001128">
    <property type="entry name" value="Cyt_P450"/>
</dbReference>
<evidence type="ECO:0000313" key="14">
    <source>
        <dbReference type="EMBL" id="CNU37979.1"/>
    </source>
</evidence>
<dbReference type="Proteomes" id="UP000048289">
    <property type="component" value="Unassembled WGS sequence"/>
</dbReference>
<keyword evidence="4 8" id="KW-0560">Oxidoreductase</keyword>
<evidence type="ECO:0000313" key="23">
    <source>
        <dbReference type="Proteomes" id="UP000046680"/>
    </source>
</evidence>
<evidence type="ECO:0000313" key="20">
    <source>
        <dbReference type="Proteomes" id="UP000039217"/>
    </source>
</evidence>
<dbReference type="Pfam" id="PF00067">
    <property type="entry name" value="p450"/>
    <property type="match status" value="1"/>
</dbReference>
<dbReference type="Proteomes" id="UP000044938">
    <property type="component" value="Unassembled WGS sequence"/>
</dbReference>
<dbReference type="RefSeq" id="WP_003407260.1">
    <property type="nucleotide sequence ID" value="NZ_AP017901.1"/>
</dbReference>
<dbReference type="Gene3D" id="1.10.630.10">
    <property type="entry name" value="Cytochrome P450"/>
    <property type="match status" value="1"/>
</dbReference>
<dbReference type="InterPro" id="IPR036396">
    <property type="entry name" value="Cyt_P450_sf"/>
</dbReference>
<dbReference type="EMBL" id="LWDQ01000001">
    <property type="protein sequence ID" value="OMH59311.1"/>
    <property type="molecule type" value="Genomic_DNA"/>
</dbReference>
<dbReference type="OMA" id="WKHQRRT"/>
<dbReference type="PRINTS" id="PR00385">
    <property type="entry name" value="P450"/>
</dbReference>
<evidence type="ECO:0000313" key="12">
    <source>
        <dbReference type="EMBL" id="CKS31714.1"/>
    </source>
</evidence>
<reference evidence="18 30" key="5">
    <citation type="submission" date="2021-03" db="EMBL/GenBank/DDBJ databases">
        <title>Whole Genome Sequencing of Mycobacterium tuberculosis clinical isolates from Arunachal Pradesh, India.</title>
        <authorList>
            <person name="Singh S."/>
            <person name="Mudliar S.R."/>
            <person name="Kulsum U."/>
            <person name="Rufai S.B."/>
            <person name="Singh P.K."/>
            <person name="Umpo M."/>
            <person name="Nyori M."/>
        </authorList>
    </citation>
    <scope>NUCLEOTIDE SEQUENCE [LARGE SCALE GENOMIC DNA]</scope>
    <source>
        <strain evidence="18 30">OMICS/BPL/0142/20/SP</strain>
    </source>
</reference>
<dbReference type="Proteomes" id="UP000048600">
    <property type="component" value="Unassembled WGS sequence"/>
</dbReference>
<evidence type="ECO:0000313" key="27">
    <source>
        <dbReference type="Proteomes" id="UP000048948"/>
    </source>
</evidence>
<dbReference type="Proteomes" id="UP000045842">
    <property type="component" value="Unassembled WGS sequence"/>
</dbReference>
<dbReference type="EMBL" id="JAGIZI010000019">
    <property type="protein sequence ID" value="MBP0684025.1"/>
    <property type="molecule type" value="Genomic_DNA"/>
</dbReference>
<reference evidence="20 21" key="1">
    <citation type="submission" date="2015-03" db="EMBL/GenBank/DDBJ databases">
        <authorList>
            <consortium name="Pathogen Informatics"/>
        </authorList>
    </citation>
    <scope>NUCLEOTIDE SEQUENCE [LARGE SCALE GENOMIC DNA]</scope>
    <source>
        <strain evidence="12 27">Bir 172</strain>
        <strain evidence="11 23">C09601061</strain>
        <strain evidence="14 20">D00501624</strain>
        <strain evidence="15 22">G09801536</strain>
        <strain evidence="9 25">G09901357</strain>
        <strain evidence="10 24">H09601792</strain>
        <strain evidence="16 21">M09401471</strain>
        <strain evidence="17 26">P00601463</strain>
    </source>
</reference>
<evidence type="ECO:0000313" key="9">
    <source>
        <dbReference type="EMBL" id="CFE39917.1"/>
    </source>
</evidence>
<dbReference type="GO" id="GO:0004497">
    <property type="term" value="F:monooxygenase activity"/>
    <property type="evidence" value="ECO:0007669"/>
    <property type="project" value="UniProtKB-KW"/>
</dbReference>
<evidence type="ECO:0000313" key="15">
    <source>
        <dbReference type="EMBL" id="COV75584.1"/>
    </source>
</evidence>
<dbReference type="CDD" id="cd20620">
    <property type="entry name" value="CYP132-like"/>
    <property type="match status" value="1"/>
</dbReference>
<dbReference type="PANTHER" id="PTHR24291:SF50">
    <property type="entry name" value="BIFUNCTIONAL ALBAFLAVENONE MONOOXYGENASE_TERPENE SYNTHASE"/>
    <property type="match status" value="1"/>
</dbReference>
<dbReference type="EMBL" id="CFOE01000292">
    <property type="protein sequence ID" value="CFE39917.1"/>
    <property type="molecule type" value="Genomic_DNA"/>
</dbReference>
<dbReference type="InterPro" id="IPR017972">
    <property type="entry name" value="Cyt_P450_CS"/>
</dbReference>
<dbReference type="AlphaFoldDB" id="A0A045J173"/>
<evidence type="ECO:0000313" key="22">
    <source>
        <dbReference type="Proteomes" id="UP000045842"/>
    </source>
</evidence>
<evidence type="ECO:0000313" key="30">
    <source>
        <dbReference type="Proteomes" id="UP000671119"/>
    </source>
</evidence>
<name>A0A045J173_MYCTX</name>
<reference evidence="19 29" key="4">
    <citation type="submission" date="2017-02" db="EMBL/GenBank/DDBJ databases">
        <title>Protein polymorphisms may explain contrasting epidemiological fitness of two variants of a multidrug-resistant Mycobacterium tuberculosis strain.</title>
        <authorList>
            <person name="Bigi M.M."/>
            <person name="Lopez B."/>
            <person name="Blanco F.C."/>
            <person name="Sasiain M.C."/>
            <person name="De La Barrera S."/>
            <person name="Ritacco V."/>
            <person name="Bigi F."/>
            <person name="Soria M.A."/>
        </authorList>
    </citation>
    <scope>NUCLEOTIDE SEQUENCE [LARGE SCALE GENOMIC DNA]</scope>
    <source>
        <strain evidence="19 29">6548</strain>
    </source>
</reference>
<reference evidence="13 28" key="2">
    <citation type="submission" date="2015-03" db="EMBL/GenBank/DDBJ databases">
        <authorList>
            <consortium name="Pathogen Informatics"/>
            <person name="Murphy D."/>
        </authorList>
    </citation>
    <scope>NUCLEOTIDE SEQUENCE [LARGE SCALE GENOMIC DNA]</scope>
    <source>
        <strain evidence="13 28">0268S</strain>
    </source>
</reference>
<protein>
    <submittedName>
        <fullName evidence="19">Bifunctional P-450/NADPH-P450 reductase 2</fullName>
    </submittedName>
    <submittedName>
        <fullName evidence="13 18">Cytochrome P450</fullName>
        <ecNumber evidence="13">1.14.-.-</ecNumber>
    </submittedName>
</protein>
<evidence type="ECO:0000313" key="13">
    <source>
        <dbReference type="EMBL" id="CLV81961.1"/>
    </source>
</evidence>
<feature type="binding site" description="axial binding residue" evidence="7">
    <location>
        <position position="409"/>
    </location>
    <ligand>
        <name>heme</name>
        <dbReference type="ChEBI" id="CHEBI:30413"/>
    </ligand>
    <ligandPart>
        <name>Fe</name>
        <dbReference type="ChEBI" id="CHEBI:18248"/>
    </ligandPart>
</feature>
<keyword evidence="6 8" id="KW-0503">Monooxygenase</keyword>
<keyword evidence="2 7" id="KW-0349">Heme</keyword>
<evidence type="ECO:0000256" key="6">
    <source>
        <dbReference type="ARBA" id="ARBA00023033"/>
    </source>
</evidence>
<evidence type="ECO:0000313" key="19">
    <source>
        <dbReference type="EMBL" id="OMH59311.1"/>
    </source>
</evidence>
<dbReference type="InterPro" id="IPR050196">
    <property type="entry name" value="Cytochrome_P450_Monoox"/>
</dbReference>
<evidence type="ECO:0000313" key="10">
    <source>
        <dbReference type="EMBL" id="CFE50802.1"/>
    </source>
</evidence>
<comment type="similarity">
    <text evidence="1 8">Belongs to the cytochrome P450 family.</text>
</comment>
<gene>
    <name evidence="13" type="primary">cyp_1</name>
    <name evidence="17" type="synonym">cyp</name>
    <name evidence="14" type="synonym">cyp_2</name>
    <name evidence="19" type="synonym">cypE</name>
    <name evidence="19" type="ORF">A4S10_01476</name>
    <name evidence="11" type="ORF">ERS007657_00302</name>
    <name evidence="14" type="ORF">ERS007661_00572</name>
    <name evidence="15" type="ORF">ERS007679_02404</name>
    <name evidence="9" type="ORF">ERS007681_02307</name>
    <name evidence="10" type="ORF">ERS007688_01798</name>
    <name evidence="16" type="ORF">ERS007720_02560</name>
    <name evidence="17" type="ORF">ERS007741_03288</name>
    <name evidence="12" type="ORF">ERS027646_01642</name>
    <name evidence="13" type="ORF">ERS094118_01310</name>
    <name evidence="18" type="ORF">J8J21_13005</name>
</gene>
<dbReference type="EMBL" id="CQQC01000119">
    <property type="protein sequence ID" value="CNU37979.1"/>
    <property type="molecule type" value="Genomic_DNA"/>
</dbReference>
<dbReference type="SUPFAM" id="SSF48264">
    <property type="entry name" value="Cytochrome P450"/>
    <property type="match status" value="1"/>
</dbReference>
<evidence type="ECO:0000313" key="26">
    <source>
        <dbReference type="Proteomes" id="UP000048600"/>
    </source>
</evidence>
<dbReference type="Proteomes" id="UP000039217">
    <property type="component" value="Unassembled WGS sequence"/>
</dbReference>
<dbReference type="GO" id="GO:0005506">
    <property type="term" value="F:iron ion binding"/>
    <property type="evidence" value="ECO:0007669"/>
    <property type="project" value="InterPro"/>
</dbReference>
<dbReference type="GO" id="GO:0020037">
    <property type="term" value="F:heme binding"/>
    <property type="evidence" value="ECO:0007669"/>
    <property type="project" value="InterPro"/>
</dbReference>
<dbReference type="EMBL" id="CFOH01000253">
    <property type="protein sequence ID" value="CFE50802.1"/>
    <property type="molecule type" value="Genomic_DNA"/>
</dbReference>
<dbReference type="EMBL" id="CHKL01000476">
    <property type="protein sequence ID" value="COW85470.1"/>
    <property type="molecule type" value="Genomic_DNA"/>
</dbReference>
<evidence type="ECO:0000313" key="18">
    <source>
        <dbReference type="EMBL" id="MBP0684025.1"/>
    </source>
</evidence>
<evidence type="ECO:0000313" key="24">
    <source>
        <dbReference type="Proteomes" id="UP000046947"/>
    </source>
</evidence>
<evidence type="ECO:0000313" key="28">
    <source>
        <dbReference type="Proteomes" id="UP000050139"/>
    </source>
</evidence>
<keyword evidence="3 7" id="KW-0479">Metal-binding</keyword>
<proteinExistence type="inferred from homology"/>
<evidence type="ECO:0000256" key="5">
    <source>
        <dbReference type="ARBA" id="ARBA00023004"/>
    </source>
</evidence>
<reference evidence="19 29" key="3">
    <citation type="submission" date="2016-04" db="EMBL/GenBank/DDBJ databases">
        <authorList>
            <person name="Bigi M."/>
            <person name="Bigi F."/>
            <person name="Soria M.A."/>
        </authorList>
    </citation>
    <scope>NUCLEOTIDE SEQUENCE [LARGE SCALE GENOMIC DNA]</scope>
    <source>
        <strain evidence="19 29">6548</strain>
    </source>
</reference>
<dbReference type="EMBL" id="CGCX01000060">
    <property type="protein sequence ID" value="CFR66125.1"/>
    <property type="molecule type" value="Genomic_DNA"/>
</dbReference>
<dbReference type="Proteomes" id="UP000046947">
    <property type="component" value="Unassembled WGS sequence"/>
</dbReference>
<evidence type="ECO:0000313" key="29">
    <source>
        <dbReference type="Proteomes" id="UP000189452"/>
    </source>
</evidence>